<dbReference type="Pfam" id="PF11627">
    <property type="entry name" value="HnRNPA1_LC"/>
    <property type="match status" value="1"/>
</dbReference>
<comment type="caution">
    <text evidence="5">The sequence shown here is derived from an EMBL/GenBank/DDBJ whole genome shotgun (WGS) entry which is preliminary data.</text>
</comment>
<dbReference type="SUPFAM" id="SSF54928">
    <property type="entry name" value="RNA-binding domain, RBD"/>
    <property type="match status" value="1"/>
</dbReference>
<feature type="region of interest" description="Disordered" evidence="3">
    <location>
        <begin position="79"/>
        <end position="131"/>
    </location>
</feature>
<evidence type="ECO:0000313" key="6">
    <source>
        <dbReference type="Proteomes" id="UP000700334"/>
    </source>
</evidence>
<feature type="domain" description="Heterogeneous nuclear ribonucleoprotein A1/A2 C-terminal" evidence="4">
    <location>
        <begin position="115"/>
        <end position="140"/>
    </location>
</feature>
<dbReference type="PANTHER" id="PTHR48026">
    <property type="entry name" value="HOMOLOGOUS TO DROSOPHILA SQD (SQUID) PROTEIN"/>
    <property type="match status" value="1"/>
</dbReference>
<keyword evidence="2" id="KW-0694">RNA-binding</keyword>
<proteinExistence type="predicted"/>
<sequence length="197" mass="21020">WKGHRLCGNETQTPSDPEPLSLSLIATKEEVDAAMSATPHKVDEEFDKKRGFAFVTFDDHDSVDNAVTQKHHGVNGHNYEARKASDGYGGRHGGDGCVGSRDGSNEFGNDGSNSGGGRNDNDFGSYNNQSSDLGTMKGGNLAATAAAPIVVAAITPSNHTVKAAVERRTNEVTENLRLQQICELSQNSDGKAYLVQR</sequence>
<gene>
    <name evidence="5" type="ORF">J0S82_016438</name>
</gene>
<dbReference type="InterPro" id="IPR012677">
    <property type="entry name" value="Nucleotide-bd_a/b_plait_sf"/>
</dbReference>
<dbReference type="EMBL" id="JAGFMF010011455">
    <property type="protein sequence ID" value="KAG8521991.1"/>
    <property type="molecule type" value="Genomic_DNA"/>
</dbReference>
<feature type="compositionally biased region" description="Gly residues" evidence="3">
    <location>
        <begin position="87"/>
        <end position="97"/>
    </location>
</feature>
<feature type="non-terminal residue" evidence="5">
    <location>
        <position position="197"/>
    </location>
</feature>
<organism evidence="5 6">
    <name type="scientific">Galemys pyrenaicus</name>
    <name type="common">Iberian desman</name>
    <name type="synonym">Pyrenean desman</name>
    <dbReference type="NCBI Taxonomy" id="202257"/>
    <lineage>
        <taxon>Eukaryota</taxon>
        <taxon>Metazoa</taxon>
        <taxon>Chordata</taxon>
        <taxon>Craniata</taxon>
        <taxon>Vertebrata</taxon>
        <taxon>Euteleostomi</taxon>
        <taxon>Mammalia</taxon>
        <taxon>Eutheria</taxon>
        <taxon>Laurasiatheria</taxon>
        <taxon>Eulipotyphla</taxon>
        <taxon>Talpidae</taxon>
        <taxon>Galemys</taxon>
    </lineage>
</organism>
<evidence type="ECO:0000256" key="3">
    <source>
        <dbReference type="SAM" id="MobiDB-lite"/>
    </source>
</evidence>
<dbReference type="GO" id="GO:0071013">
    <property type="term" value="C:catalytic step 2 spliceosome"/>
    <property type="evidence" value="ECO:0007669"/>
    <property type="project" value="TreeGrafter"/>
</dbReference>
<evidence type="ECO:0000313" key="5">
    <source>
        <dbReference type="EMBL" id="KAG8521991.1"/>
    </source>
</evidence>
<feature type="non-terminal residue" evidence="5">
    <location>
        <position position="1"/>
    </location>
</feature>
<keyword evidence="5" id="KW-0687">Ribonucleoprotein</keyword>
<dbReference type="InterPro" id="IPR035979">
    <property type="entry name" value="RBD_domain_sf"/>
</dbReference>
<name>A0A8J6DV66_GALPY</name>
<dbReference type="InterPro" id="IPR021662">
    <property type="entry name" value="HnRNPA1/A2_C"/>
</dbReference>
<dbReference type="GO" id="GO:0000398">
    <property type="term" value="P:mRNA splicing, via spliceosome"/>
    <property type="evidence" value="ECO:0007669"/>
    <property type="project" value="TreeGrafter"/>
</dbReference>
<evidence type="ECO:0000259" key="4">
    <source>
        <dbReference type="Pfam" id="PF11627"/>
    </source>
</evidence>
<dbReference type="Gene3D" id="3.30.70.330">
    <property type="match status" value="1"/>
</dbReference>
<evidence type="ECO:0000256" key="1">
    <source>
        <dbReference type="ARBA" id="ARBA00022737"/>
    </source>
</evidence>
<dbReference type="PANTHER" id="PTHR48026:SF14">
    <property type="entry name" value="HETEROGENEOUS NUCLEAR RIBONUCLEOPROTEIN A1"/>
    <property type="match status" value="1"/>
</dbReference>
<keyword evidence="6" id="KW-1185">Reference proteome</keyword>
<reference evidence="5" key="1">
    <citation type="journal article" date="2021" name="Evol. Appl.">
        <title>The genome of the Pyrenean desman and the effects of bottlenecks and inbreeding on the genomic landscape of an endangered species.</title>
        <authorList>
            <person name="Escoda L."/>
            <person name="Castresana J."/>
        </authorList>
    </citation>
    <scope>NUCLEOTIDE SEQUENCE</scope>
    <source>
        <strain evidence="5">IBE-C5619</strain>
    </source>
</reference>
<dbReference type="GO" id="GO:0003730">
    <property type="term" value="F:mRNA 3'-UTR binding"/>
    <property type="evidence" value="ECO:0007669"/>
    <property type="project" value="TreeGrafter"/>
</dbReference>
<evidence type="ECO:0000256" key="2">
    <source>
        <dbReference type="ARBA" id="ARBA00022884"/>
    </source>
</evidence>
<protein>
    <submittedName>
        <fullName evidence="5">Heterogeneous nuclear ribonucleoprotein A1</fullName>
    </submittedName>
</protein>
<dbReference type="AlphaFoldDB" id="A0A8J6DV66"/>
<dbReference type="Proteomes" id="UP000700334">
    <property type="component" value="Unassembled WGS sequence"/>
</dbReference>
<keyword evidence="1" id="KW-0677">Repeat</keyword>
<accession>A0A8J6DV66</accession>